<evidence type="ECO:0000256" key="5">
    <source>
        <dbReference type="ARBA" id="ARBA00022723"/>
    </source>
</evidence>
<dbReference type="SUPFAM" id="SSF54897">
    <property type="entry name" value="Protease propeptides/inhibitors"/>
    <property type="match status" value="1"/>
</dbReference>
<evidence type="ECO:0000256" key="7">
    <source>
        <dbReference type="ARBA" id="ARBA00022801"/>
    </source>
</evidence>
<keyword evidence="6 13" id="KW-0732">Signal</keyword>
<dbReference type="InterPro" id="IPR036990">
    <property type="entry name" value="M14A-like_propep"/>
</dbReference>
<feature type="transmembrane region" description="Helical" evidence="12">
    <location>
        <begin position="262"/>
        <end position="281"/>
    </location>
</feature>
<gene>
    <name evidence="15" type="ORF">OUZ56_017562</name>
</gene>
<dbReference type="PANTHER" id="PTHR11705:SF91">
    <property type="entry name" value="FI01817P-RELATED"/>
    <property type="match status" value="1"/>
</dbReference>
<evidence type="ECO:0000256" key="1">
    <source>
        <dbReference type="ARBA" id="ARBA00001947"/>
    </source>
</evidence>
<keyword evidence="4" id="KW-0645">Protease</keyword>
<sequence>MKNCILLVFGLLALATAAKLNYTGHKVIRVIPETKEQLEFLRDWKSSSEIDFWLLPSSAGRFADIRVSPESYAHVAAKLADMKMSHIVHIADVGELERQEQHNMAQRNDALQSLTVMAYLAELANTNPLVSTKVGGTSEEGRDIVQAIISSDLSANKPVHFFDCNIHAREWITAATCVWIIDQITTGYGSDPEITSLVDQYDWKFVPIANPDGYAYTWNTDRNWRKNRLVNNGSTCVGVDANRNFPIGFAGSGSSSDPCSGIIYGAMLLLAVVFIITRTVVGGPMGTSSEYYTTPASYCTTTCPEYYGIEKAEYYTTTYAAPAHYTEVPNYTIDIFQEKAFCIKIEGNENRKTGGNEPAARDVQRYQIARTFEN</sequence>
<dbReference type="Gene3D" id="3.40.630.10">
    <property type="entry name" value="Zn peptidases"/>
    <property type="match status" value="1"/>
</dbReference>
<reference evidence="15 16" key="1">
    <citation type="journal article" date="2023" name="Nucleic Acids Res.">
        <title>The hologenome of Daphnia magna reveals possible DNA methylation and microbiome-mediated evolution of the host genome.</title>
        <authorList>
            <person name="Chaturvedi A."/>
            <person name="Li X."/>
            <person name="Dhandapani V."/>
            <person name="Marshall H."/>
            <person name="Kissane S."/>
            <person name="Cuenca-Cambronero M."/>
            <person name="Asole G."/>
            <person name="Calvet F."/>
            <person name="Ruiz-Romero M."/>
            <person name="Marangio P."/>
            <person name="Guigo R."/>
            <person name="Rago D."/>
            <person name="Mirbahai L."/>
            <person name="Eastwood N."/>
            <person name="Colbourne J.K."/>
            <person name="Zhou J."/>
            <person name="Mallon E."/>
            <person name="Orsini L."/>
        </authorList>
    </citation>
    <scope>NUCLEOTIDE SEQUENCE [LARGE SCALE GENOMIC DNA]</scope>
    <source>
        <strain evidence="15">LRV0_1</strain>
    </source>
</reference>
<evidence type="ECO:0000313" key="16">
    <source>
        <dbReference type="Proteomes" id="UP001234178"/>
    </source>
</evidence>
<comment type="caution">
    <text evidence="15">The sequence shown here is derived from an EMBL/GenBank/DDBJ whole genome shotgun (WGS) entry which is preliminary data.</text>
</comment>
<evidence type="ECO:0000256" key="9">
    <source>
        <dbReference type="ARBA" id="ARBA00023049"/>
    </source>
</evidence>
<dbReference type="Proteomes" id="UP001234178">
    <property type="component" value="Unassembled WGS sequence"/>
</dbReference>
<evidence type="ECO:0000256" key="3">
    <source>
        <dbReference type="ARBA" id="ARBA00022645"/>
    </source>
</evidence>
<dbReference type="SMART" id="SM00631">
    <property type="entry name" value="Zn_pept"/>
    <property type="match status" value="1"/>
</dbReference>
<dbReference type="EMBL" id="JAOYFB010000038">
    <property type="protein sequence ID" value="KAK4028282.1"/>
    <property type="molecule type" value="Genomic_DNA"/>
</dbReference>
<evidence type="ECO:0000256" key="8">
    <source>
        <dbReference type="ARBA" id="ARBA00022833"/>
    </source>
</evidence>
<keyword evidence="12" id="KW-1133">Transmembrane helix</keyword>
<comment type="caution">
    <text evidence="11">Lacks conserved residue(s) required for the propagation of feature annotation.</text>
</comment>
<evidence type="ECO:0000256" key="13">
    <source>
        <dbReference type="SAM" id="SignalP"/>
    </source>
</evidence>
<evidence type="ECO:0000259" key="14">
    <source>
        <dbReference type="PROSITE" id="PS52035"/>
    </source>
</evidence>
<feature type="domain" description="Peptidase M14" evidence="14">
    <location>
        <begin position="107"/>
        <end position="374"/>
    </location>
</feature>
<comment type="similarity">
    <text evidence="2 11">Belongs to the peptidase M14 family.</text>
</comment>
<dbReference type="PANTHER" id="PTHR11705">
    <property type="entry name" value="PROTEASE FAMILY M14 CARBOXYPEPTIDASE A,B"/>
    <property type="match status" value="1"/>
</dbReference>
<dbReference type="Gene3D" id="3.30.70.340">
    <property type="entry name" value="Metallocarboxypeptidase-like"/>
    <property type="match status" value="1"/>
</dbReference>
<keyword evidence="12" id="KW-0812">Transmembrane</keyword>
<keyword evidence="16" id="KW-1185">Reference proteome</keyword>
<dbReference type="PROSITE" id="PS52035">
    <property type="entry name" value="PEPTIDASE_M14"/>
    <property type="match status" value="1"/>
</dbReference>
<dbReference type="SUPFAM" id="SSF53187">
    <property type="entry name" value="Zn-dependent exopeptidases"/>
    <property type="match status" value="1"/>
</dbReference>
<keyword evidence="3" id="KW-0121">Carboxypeptidase</keyword>
<evidence type="ECO:0000256" key="4">
    <source>
        <dbReference type="ARBA" id="ARBA00022670"/>
    </source>
</evidence>
<dbReference type="Pfam" id="PF00246">
    <property type="entry name" value="Peptidase_M14"/>
    <property type="match status" value="1"/>
</dbReference>
<keyword evidence="12" id="KW-0472">Membrane</keyword>
<evidence type="ECO:0000256" key="10">
    <source>
        <dbReference type="ARBA" id="ARBA00023157"/>
    </source>
</evidence>
<proteinExistence type="inferred from homology"/>
<evidence type="ECO:0000256" key="12">
    <source>
        <dbReference type="SAM" id="Phobius"/>
    </source>
</evidence>
<feature type="signal peptide" evidence="13">
    <location>
        <begin position="1"/>
        <end position="17"/>
    </location>
</feature>
<evidence type="ECO:0000256" key="2">
    <source>
        <dbReference type="ARBA" id="ARBA00005988"/>
    </source>
</evidence>
<feature type="chain" id="PRO_5045711760" description="Peptidase M14 domain-containing protein" evidence="13">
    <location>
        <begin position="18"/>
        <end position="374"/>
    </location>
</feature>
<evidence type="ECO:0000256" key="6">
    <source>
        <dbReference type="ARBA" id="ARBA00022729"/>
    </source>
</evidence>
<dbReference type="Pfam" id="PF02244">
    <property type="entry name" value="Propep_M14"/>
    <property type="match status" value="1"/>
</dbReference>
<keyword evidence="9" id="KW-0482">Metalloprotease</keyword>
<keyword evidence="5" id="KW-0479">Metal-binding</keyword>
<dbReference type="PRINTS" id="PR00765">
    <property type="entry name" value="CRBOXYPTASEA"/>
</dbReference>
<keyword evidence="8" id="KW-0862">Zinc</keyword>
<name>A0ABR0AT31_9CRUS</name>
<evidence type="ECO:0000313" key="15">
    <source>
        <dbReference type="EMBL" id="KAK4028282.1"/>
    </source>
</evidence>
<keyword evidence="10" id="KW-1015">Disulfide bond</keyword>
<organism evidence="15 16">
    <name type="scientific">Daphnia magna</name>
    <dbReference type="NCBI Taxonomy" id="35525"/>
    <lineage>
        <taxon>Eukaryota</taxon>
        <taxon>Metazoa</taxon>
        <taxon>Ecdysozoa</taxon>
        <taxon>Arthropoda</taxon>
        <taxon>Crustacea</taxon>
        <taxon>Branchiopoda</taxon>
        <taxon>Diplostraca</taxon>
        <taxon>Cladocera</taxon>
        <taxon>Anomopoda</taxon>
        <taxon>Daphniidae</taxon>
        <taxon>Daphnia</taxon>
    </lineage>
</organism>
<accession>A0ABR0AT31</accession>
<dbReference type="InterPro" id="IPR003146">
    <property type="entry name" value="M14A_act_pep"/>
</dbReference>
<dbReference type="InterPro" id="IPR000834">
    <property type="entry name" value="Peptidase_M14"/>
</dbReference>
<keyword evidence="7" id="KW-0378">Hydrolase</keyword>
<evidence type="ECO:0000256" key="11">
    <source>
        <dbReference type="PROSITE-ProRule" id="PRU01379"/>
    </source>
</evidence>
<comment type="cofactor">
    <cofactor evidence="1">
        <name>Zn(2+)</name>
        <dbReference type="ChEBI" id="CHEBI:29105"/>
    </cofactor>
</comment>
<protein>
    <recommendedName>
        <fullName evidence="14">Peptidase M14 domain-containing protein</fullName>
    </recommendedName>
</protein>